<dbReference type="InterPro" id="IPR036291">
    <property type="entry name" value="NAD(P)-bd_dom_sf"/>
</dbReference>
<gene>
    <name evidence="1" type="ORF">GCM10023171_32640</name>
</gene>
<keyword evidence="2" id="KW-1185">Reference proteome</keyword>
<proteinExistence type="predicted"/>
<evidence type="ECO:0000313" key="1">
    <source>
        <dbReference type="EMBL" id="GAA4490333.1"/>
    </source>
</evidence>
<name>A0ABP8PS12_9MICO</name>
<reference evidence="2" key="1">
    <citation type="journal article" date="2019" name="Int. J. Syst. Evol. Microbiol.">
        <title>The Global Catalogue of Microorganisms (GCM) 10K type strain sequencing project: providing services to taxonomists for standard genome sequencing and annotation.</title>
        <authorList>
            <consortium name="The Broad Institute Genomics Platform"/>
            <consortium name="The Broad Institute Genome Sequencing Center for Infectious Disease"/>
            <person name="Wu L."/>
            <person name="Ma J."/>
        </authorList>
    </citation>
    <scope>NUCLEOTIDE SEQUENCE [LARGE SCALE GENOMIC DNA]</scope>
    <source>
        <strain evidence="2">JCM 17839</strain>
    </source>
</reference>
<dbReference type="Proteomes" id="UP001500731">
    <property type="component" value="Unassembled WGS sequence"/>
</dbReference>
<dbReference type="RefSeq" id="WP_345188467.1">
    <property type="nucleotide sequence ID" value="NZ_BAABGP010000022.1"/>
</dbReference>
<dbReference type="SUPFAM" id="SSF51735">
    <property type="entry name" value="NAD(P)-binding Rossmann-fold domains"/>
    <property type="match status" value="1"/>
</dbReference>
<dbReference type="EMBL" id="BAABGP010000022">
    <property type="protein sequence ID" value="GAA4490333.1"/>
    <property type="molecule type" value="Genomic_DNA"/>
</dbReference>
<sequence length="252" mass="25846">MKVVILGGTGLIGSRVRELLRARGVDAVAASPSTGVDIMTGEGLDPVLRGADAVVDVSKPRTYDPTVLEAYFEIGMARMLAAERAAGVRHHVALAAVGTAEATEVPFYRAKAAGEQVVRAGGVPFTLVHATQFFEFAPAIADSATIDATVVLPPTLVQPIAADDVAEAMADIVLGDAADDTREIAGPEILPLAGFVARGLAAAGDGRSVVTADEALYFGGRIGRTTLLPSPAAQIGPTTFESWMAHRGSSGG</sequence>
<protein>
    <submittedName>
        <fullName evidence="1">SDR family oxidoreductase</fullName>
    </submittedName>
</protein>
<dbReference type="Gene3D" id="3.40.50.720">
    <property type="entry name" value="NAD(P)-binding Rossmann-like Domain"/>
    <property type="match status" value="1"/>
</dbReference>
<accession>A0ABP8PS12</accession>
<comment type="caution">
    <text evidence="1">The sequence shown here is derived from an EMBL/GenBank/DDBJ whole genome shotgun (WGS) entry which is preliminary data.</text>
</comment>
<evidence type="ECO:0000313" key="2">
    <source>
        <dbReference type="Proteomes" id="UP001500731"/>
    </source>
</evidence>
<organism evidence="1 2">
    <name type="scientific">Microbacterium panaciterrae</name>
    <dbReference type="NCBI Taxonomy" id="985759"/>
    <lineage>
        <taxon>Bacteria</taxon>
        <taxon>Bacillati</taxon>
        <taxon>Actinomycetota</taxon>
        <taxon>Actinomycetes</taxon>
        <taxon>Micrococcales</taxon>
        <taxon>Microbacteriaceae</taxon>
        <taxon>Microbacterium</taxon>
    </lineage>
</organism>